<dbReference type="AlphaFoldDB" id="A0AAV5S415"/>
<evidence type="ECO:0000256" key="1">
    <source>
        <dbReference type="SAM" id="MobiDB-lite"/>
    </source>
</evidence>
<organism evidence="3 4">
    <name type="scientific">Maudiozyma humilis</name>
    <name type="common">Sour dough yeast</name>
    <name type="synonym">Kazachstania humilis</name>
    <dbReference type="NCBI Taxonomy" id="51915"/>
    <lineage>
        <taxon>Eukaryota</taxon>
        <taxon>Fungi</taxon>
        <taxon>Dikarya</taxon>
        <taxon>Ascomycota</taxon>
        <taxon>Saccharomycotina</taxon>
        <taxon>Saccharomycetes</taxon>
        <taxon>Saccharomycetales</taxon>
        <taxon>Saccharomycetaceae</taxon>
        <taxon>Maudiozyma</taxon>
    </lineage>
</organism>
<dbReference type="EMBL" id="BTGD01000013">
    <property type="protein sequence ID" value="GMM57439.1"/>
    <property type="molecule type" value="Genomic_DNA"/>
</dbReference>
<reference evidence="3 4" key="1">
    <citation type="journal article" date="2023" name="Elife">
        <title>Identification of key yeast species and microbe-microbe interactions impacting larval growth of Drosophila in the wild.</title>
        <authorList>
            <person name="Mure A."/>
            <person name="Sugiura Y."/>
            <person name="Maeda R."/>
            <person name="Honda K."/>
            <person name="Sakurai N."/>
            <person name="Takahashi Y."/>
            <person name="Watada M."/>
            <person name="Katoh T."/>
            <person name="Gotoh A."/>
            <person name="Gotoh Y."/>
            <person name="Taniguchi I."/>
            <person name="Nakamura K."/>
            <person name="Hayashi T."/>
            <person name="Katayama T."/>
            <person name="Uemura T."/>
            <person name="Hattori Y."/>
        </authorList>
    </citation>
    <scope>NUCLEOTIDE SEQUENCE [LARGE SCALE GENOMIC DNA]</scope>
    <source>
        <strain evidence="3 4">KH-74</strain>
    </source>
</reference>
<evidence type="ECO:0000313" key="3">
    <source>
        <dbReference type="EMBL" id="GMM57439.1"/>
    </source>
</evidence>
<feature type="compositionally biased region" description="Low complexity" evidence="1">
    <location>
        <begin position="339"/>
        <end position="350"/>
    </location>
</feature>
<protein>
    <recommendedName>
        <fullName evidence="2">Regulatory subunit Dfp1/Him1 central region domain-containing protein</fullName>
    </recommendedName>
</protein>
<evidence type="ECO:0000259" key="2">
    <source>
        <dbReference type="Pfam" id="PF08630"/>
    </source>
</evidence>
<comment type="caution">
    <text evidence="3">The sequence shown here is derived from an EMBL/GenBank/DDBJ whole genome shotgun (WGS) entry which is preliminary data.</text>
</comment>
<proteinExistence type="predicted"/>
<feature type="domain" description="Regulatory subunit Dfp1/Him1 central region" evidence="2">
    <location>
        <begin position="162"/>
        <end position="219"/>
    </location>
</feature>
<keyword evidence="4" id="KW-1185">Reference proteome</keyword>
<evidence type="ECO:0000313" key="4">
    <source>
        <dbReference type="Proteomes" id="UP001377567"/>
    </source>
</evidence>
<feature type="compositionally biased region" description="Low complexity" evidence="1">
    <location>
        <begin position="25"/>
        <end position="35"/>
    </location>
</feature>
<name>A0AAV5S415_MAUHU</name>
<gene>
    <name evidence="3" type="ORF">DAKH74_040550</name>
</gene>
<dbReference type="Proteomes" id="UP001377567">
    <property type="component" value="Unassembled WGS sequence"/>
</dbReference>
<sequence>MSLATLSSLVRDGRTPSLPRTMAGSHTPSPTPTAHPEWQEMLQWQATWRAKFRRGLAFYFDTPSLVQHNNNLRRVSQARIAALERKVRKHGGTVLPALPSNVTDNLVVVSAKPGNAPAGGNAPPRTWDLDKLARFFQNYERDLRGYATDTAGTAETPRAAPGVHTLTGTPHVYLYDTRQRCRPLVARSWDVALLNRARKERLPYPVLQRTAVYGRCPFARTHEDPRGDSERLRRRYARDCANERYALKLRALYRRAARPASGPVHAALELQPHGQAARLYAYFRVGGARSSQGAYAALQRGALQRAHTAMDVAFNSFSERGGPAGVPLDFRLDTHRDSPSSGDNDSLSSNDTVATLTLSELEETHEPRTSLRALSLGASRFSSQQDSAAVNEGVPPSAAEKQTPVGEVVCARYCENCHRNYAGTVRQHACSAEHAERAGVLDFARVDALIAAVGGALSPARAG</sequence>
<feature type="region of interest" description="Disordered" evidence="1">
    <location>
        <begin position="1"/>
        <end position="35"/>
    </location>
</feature>
<accession>A0AAV5S415</accession>
<feature type="region of interest" description="Disordered" evidence="1">
    <location>
        <begin position="330"/>
        <end position="350"/>
    </location>
</feature>
<dbReference type="InterPro" id="IPR013939">
    <property type="entry name" value="Regulatory_Dfp1/Him1"/>
</dbReference>
<dbReference type="Pfam" id="PF08630">
    <property type="entry name" value="Dfp1_Him1_M"/>
    <property type="match status" value="1"/>
</dbReference>